<evidence type="ECO:0000313" key="3">
    <source>
        <dbReference type="Proteomes" id="UP000293764"/>
    </source>
</evidence>
<gene>
    <name evidence="2" type="ORF">EUA98_08605</name>
</gene>
<dbReference type="Pfam" id="PF00107">
    <property type="entry name" value="ADH_zinc_N"/>
    <property type="match status" value="1"/>
</dbReference>
<evidence type="ECO:0000313" key="2">
    <source>
        <dbReference type="EMBL" id="RYV51476.1"/>
    </source>
</evidence>
<proteinExistence type="predicted"/>
<dbReference type="RefSeq" id="WP_165372763.1">
    <property type="nucleotide sequence ID" value="NZ_SDWW01000016.1"/>
</dbReference>
<comment type="caution">
    <text evidence="2">The sequence shown here is derived from an EMBL/GenBank/DDBJ whole genome shotgun (WGS) entry which is preliminary data.</text>
</comment>
<dbReference type="InterPro" id="IPR036291">
    <property type="entry name" value="NAD(P)-bd_dom_sf"/>
</dbReference>
<feature type="non-terminal residue" evidence="2">
    <location>
        <position position="1"/>
    </location>
</feature>
<protein>
    <submittedName>
        <fullName evidence="2">Alcohol dehydrogenase</fullName>
    </submittedName>
</protein>
<dbReference type="Gene3D" id="3.40.50.720">
    <property type="entry name" value="NAD(P)-binding Rossmann-like Domain"/>
    <property type="match status" value="1"/>
</dbReference>
<dbReference type="AlphaFoldDB" id="A0A4Q5N0D2"/>
<dbReference type="Gene3D" id="3.90.180.10">
    <property type="entry name" value="Medium-chain alcohol dehydrogenases, catalytic domain"/>
    <property type="match status" value="1"/>
</dbReference>
<feature type="domain" description="Alcohol dehydrogenase-like C-terminal" evidence="1">
    <location>
        <begin position="7"/>
        <end position="92"/>
    </location>
</feature>
<evidence type="ECO:0000259" key="1">
    <source>
        <dbReference type="Pfam" id="PF00107"/>
    </source>
</evidence>
<dbReference type="InterPro" id="IPR013149">
    <property type="entry name" value="ADH-like_C"/>
</dbReference>
<accession>A0A4Q5N0D2</accession>
<reference evidence="2 3" key="1">
    <citation type="submission" date="2019-01" db="EMBL/GenBank/DDBJ databases">
        <title>Novel species of Cellulomonas.</title>
        <authorList>
            <person name="Liu Q."/>
            <person name="Xin Y.-H."/>
        </authorList>
    </citation>
    <scope>NUCLEOTIDE SEQUENCE [LARGE SCALE GENOMIC DNA]</scope>
    <source>
        <strain evidence="2 3">HLT2-17</strain>
    </source>
</reference>
<dbReference type="SUPFAM" id="SSF51735">
    <property type="entry name" value="NAD(P)-binding Rossmann-fold domains"/>
    <property type="match status" value="1"/>
</dbReference>
<dbReference type="EMBL" id="SDWW01000016">
    <property type="protein sequence ID" value="RYV51476.1"/>
    <property type="molecule type" value="Genomic_DNA"/>
</dbReference>
<keyword evidence="3" id="KW-1185">Reference proteome</keyword>
<sequence length="132" mass="13014">GSGSPADIAAAVHAATGGGAHASLDALGSPATAVASVLSLRRRGRHVQIGLLLGAHARPALPMDRVVGWELELYGSHGMAAHEYPAMLARIAAGDLRPDQLVGAVISLDAAPGALAAMGAAPTTSGMTVIAP</sequence>
<organism evidence="2 3">
    <name type="scientific">Pengzhenrongella frigida</name>
    <dbReference type="NCBI Taxonomy" id="1259133"/>
    <lineage>
        <taxon>Bacteria</taxon>
        <taxon>Bacillati</taxon>
        <taxon>Actinomycetota</taxon>
        <taxon>Actinomycetes</taxon>
        <taxon>Micrococcales</taxon>
        <taxon>Pengzhenrongella</taxon>
    </lineage>
</organism>
<dbReference type="Proteomes" id="UP000293764">
    <property type="component" value="Unassembled WGS sequence"/>
</dbReference>
<name>A0A4Q5N0D2_9MICO</name>